<dbReference type="Gene3D" id="1.20.1070.10">
    <property type="entry name" value="Rhodopsin 7-helix transmembrane proteins"/>
    <property type="match status" value="1"/>
</dbReference>
<dbReference type="InterPro" id="IPR046338">
    <property type="entry name" value="GAIN_dom_sf"/>
</dbReference>
<dbReference type="InParanoid" id="F6XP09"/>
<evidence type="ECO:0000256" key="9">
    <source>
        <dbReference type="SAM" id="Phobius"/>
    </source>
</evidence>
<feature type="domain" description="GAIN-B" evidence="10">
    <location>
        <begin position="131"/>
        <end position="296"/>
    </location>
</feature>
<dbReference type="Proteomes" id="UP000002279">
    <property type="component" value="Unplaced"/>
</dbReference>
<evidence type="ECO:0000259" key="10">
    <source>
        <dbReference type="PROSITE" id="PS50221"/>
    </source>
</evidence>
<evidence type="ECO:0000256" key="7">
    <source>
        <dbReference type="ARBA" id="ARBA00023180"/>
    </source>
</evidence>
<feature type="domain" description="G-protein coupled receptors family 2 profile 2" evidence="11">
    <location>
        <begin position="300"/>
        <end position="555"/>
    </location>
</feature>
<feature type="transmembrane region" description="Helical" evidence="9">
    <location>
        <begin position="502"/>
        <end position="524"/>
    </location>
</feature>
<dbReference type="InterPro" id="IPR057244">
    <property type="entry name" value="GAIN_B"/>
</dbReference>
<keyword evidence="13" id="KW-1185">Reference proteome</keyword>
<evidence type="ECO:0000256" key="1">
    <source>
        <dbReference type="ARBA" id="ARBA00004141"/>
    </source>
</evidence>
<dbReference type="OMA" id="CETTLEI"/>
<accession>F6XP09</accession>
<dbReference type="Gene3D" id="2.60.220.50">
    <property type="match status" value="1"/>
</dbReference>
<keyword evidence="5 9" id="KW-0472">Membrane</keyword>
<sequence length="587" mass="64154">MSIAASVFDTDTEVAGRPGSLPRGGERIESAVQGIGERCPADYACIVGGVQASEATSGNIAFIVELLQNISTQSSGDVNRDQMQSYSAVANHVLNRSVISNWAFIPDKNAGSVLLQSVNLFAKNLSIPEGPEVVSDQPFIQIRGSRLLPNASGKTFYFSFRVDASERPFLGAVLIPREELQKLPASSPAVGIAFPTLGAILEASRRWDEATLGPVNGLLLSAVLPEGLTQILLVFEKMDKSQPSPSKCVGWHSERRRWDEGVCETQTDAREKVTCRCTCAGPLTAFSILMSPKTIEDPVLFYITCVGLGVSIFSLVLCLLIEAAVWPQVTGTEIAYVRHVCIVNIATSLLLADGWFVASLFFNGRTWKHNWCVAVTFFSHFFYLSLFFWMLVKALLILYWILVVFRRLRKSVLTTGAFAVGYGCPLVIAAITVAATEPGKGYVRREACWLNWENTQALLAFVVPALIIVGVNLVVVLVVAVNTRRPSIGSSKSQDMVTIARVSKNVAILTPLLGLTWGFGVATVVDGSSLIFHVIFSLLNAFQGLFILLFGTALDQKTREALKERMSTLKGNSRTEMCCKRRIWKIT</sequence>
<dbReference type="InterPro" id="IPR000203">
    <property type="entry name" value="GPS"/>
</dbReference>
<dbReference type="PROSITE" id="PS50221">
    <property type="entry name" value="GAIN_B"/>
    <property type="match status" value="1"/>
</dbReference>
<feature type="transmembrane region" description="Helical" evidence="9">
    <location>
        <begin position="530"/>
        <end position="554"/>
    </location>
</feature>
<dbReference type="InterPro" id="IPR017981">
    <property type="entry name" value="GPCR_2-like_7TM"/>
</dbReference>
<evidence type="ECO:0000313" key="13">
    <source>
        <dbReference type="Proteomes" id="UP000002279"/>
    </source>
</evidence>
<dbReference type="GO" id="GO:0007189">
    <property type="term" value="P:adenylate cyclase-activating G protein-coupled receptor signaling pathway"/>
    <property type="evidence" value="ECO:0000318"/>
    <property type="project" value="GO_Central"/>
</dbReference>
<organism evidence="12 13">
    <name type="scientific">Ornithorhynchus anatinus</name>
    <name type="common">Duckbill platypus</name>
    <dbReference type="NCBI Taxonomy" id="9258"/>
    <lineage>
        <taxon>Eukaryota</taxon>
        <taxon>Metazoa</taxon>
        <taxon>Chordata</taxon>
        <taxon>Craniata</taxon>
        <taxon>Vertebrata</taxon>
        <taxon>Euteleostomi</taxon>
        <taxon>Mammalia</taxon>
        <taxon>Monotremata</taxon>
        <taxon>Ornithorhynchidae</taxon>
        <taxon>Ornithorhynchus</taxon>
    </lineage>
</organism>
<dbReference type="FunFam" id="1.20.1070.10:FF:000058">
    <property type="entry name" value="Adhesion G protein-coupled receptor F5"/>
    <property type="match status" value="1"/>
</dbReference>
<feature type="transmembrane region" description="Helical" evidence="9">
    <location>
        <begin position="382"/>
        <end position="405"/>
    </location>
</feature>
<evidence type="ECO:0000313" key="12">
    <source>
        <dbReference type="Ensembl" id="ENSOANP00000013162.2"/>
    </source>
</evidence>
<dbReference type="eggNOG" id="KOG4193">
    <property type="taxonomic scope" value="Eukaryota"/>
</dbReference>
<evidence type="ECO:0000256" key="4">
    <source>
        <dbReference type="ARBA" id="ARBA00022989"/>
    </source>
</evidence>
<name>F6XP09_ORNAN</name>
<feature type="transmembrane region" description="Helical" evidence="9">
    <location>
        <begin position="456"/>
        <end position="481"/>
    </location>
</feature>
<dbReference type="InterPro" id="IPR000832">
    <property type="entry name" value="GPCR_2_secretin-like"/>
</dbReference>
<comment type="subcellular location">
    <subcellularLocation>
        <location evidence="1">Membrane</location>
        <topology evidence="1">Multi-pass membrane protein</topology>
    </subcellularLocation>
</comment>
<protein>
    <submittedName>
        <fullName evidence="12">Adhesion G protein-coupled receptor F4</fullName>
    </submittedName>
</protein>
<dbReference type="PROSITE" id="PS50261">
    <property type="entry name" value="G_PROTEIN_RECEP_F2_4"/>
    <property type="match status" value="1"/>
</dbReference>
<evidence type="ECO:0000256" key="8">
    <source>
        <dbReference type="SAM" id="MobiDB-lite"/>
    </source>
</evidence>
<dbReference type="AlphaFoldDB" id="F6XP09"/>
<feature type="region of interest" description="Disordered" evidence="8">
    <location>
        <begin position="1"/>
        <end position="26"/>
    </location>
</feature>
<dbReference type="PANTHER" id="PTHR45813:SF1">
    <property type="entry name" value="ADHESION G PROTEIN-COUPLED RECEPTOR F4"/>
    <property type="match status" value="1"/>
</dbReference>
<dbReference type="GO" id="GO:0007166">
    <property type="term" value="P:cell surface receptor signaling pathway"/>
    <property type="evidence" value="ECO:0007669"/>
    <property type="project" value="InterPro"/>
</dbReference>
<reference evidence="12" key="2">
    <citation type="submission" date="2025-09" db="UniProtKB">
        <authorList>
            <consortium name="Ensembl"/>
        </authorList>
    </citation>
    <scope>IDENTIFICATION</scope>
    <source>
        <strain evidence="12">Glennie</strain>
    </source>
</reference>
<evidence type="ECO:0000259" key="11">
    <source>
        <dbReference type="PROSITE" id="PS50261"/>
    </source>
</evidence>
<evidence type="ECO:0000256" key="5">
    <source>
        <dbReference type="ARBA" id="ARBA00023136"/>
    </source>
</evidence>
<feature type="transmembrane region" description="Helical" evidence="9">
    <location>
        <begin position="412"/>
        <end position="436"/>
    </location>
</feature>
<feature type="transmembrane region" description="Helical" evidence="9">
    <location>
        <begin position="342"/>
        <end position="362"/>
    </location>
</feature>
<dbReference type="PRINTS" id="PR00249">
    <property type="entry name" value="GPCRSECRETIN"/>
</dbReference>
<keyword evidence="6" id="KW-1015">Disulfide bond</keyword>
<dbReference type="Pfam" id="PF00002">
    <property type="entry name" value="7tm_2"/>
    <property type="match status" value="1"/>
</dbReference>
<dbReference type="GO" id="GO:0016020">
    <property type="term" value="C:membrane"/>
    <property type="evidence" value="ECO:0007669"/>
    <property type="project" value="UniProtKB-SubCell"/>
</dbReference>
<comment type="similarity">
    <text evidence="2">Belongs to the G-protein coupled receptor 2 family. Adhesion G-protein coupled receptor (ADGR) subfamily.</text>
</comment>
<dbReference type="GO" id="GO:0004930">
    <property type="term" value="F:G protein-coupled receptor activity"/>
    <property type="evidence" value="ECO:0000318"/>
    <property type="project" value="GO_Central"/>
</dbReference>
<dbReference type="Pfam" id="PF01825">
    <property type="entry name" value="GPS"/>
    <property type="match status" value="1"/>
</dbReference>
<dbReference type="GeneTree" id="ENSGT00940000161797"/>
<keyword evidence="7" id="KW-0325">Glycoprotein</keyword>
<keyword evidence="4 9" id="KW-1133">Transmembrane helix</keyword>
<dbReference type="InterPro" id="IPR051587">
    <property type="entry name" value="Adhesion_GPCR"/>
</dbReference>
<reference evidence="12" key="1">
    <citation type="submission" date="2025-08" db="UniProtKB">
        <authorList>
            <consortium name="Ensembl"/>
        </authorList>
    </citation>
    <scope>IDENTIFICATION</scope>
    <source>
        <strain evidence="12">Glennie</strain>
    </source>
</reference>
<dbReference type="Ensembl" id="ENSOANT00000013164.2">
    <property type="protein sequence ID" value="ENSOANP00000013162.2"/>
    <property type="gene ID" value="ENSOANG00000008280.4"/>
</dbReference>
<dbReference type="Bgee" id="ENSOANG00000008280">
    <property type="expression patterns" value="Expressed in fibroblast and 2 other cell types or tissues"/>
</dbReference>
<keyword evidence="3 9" id="KW-0812">Transmembrane</keyword>
<proteinExistence type="inferred from homology"/>
<dbReference type="PANTHER" id="PTHR45813">
    <property type="entry name" value="IG-LIKE DOMAIN-CONTAINING PROTEIN"/>
    <property type="match status" value="1"/>
</dbReference>
<evidence type="ECO:0000256" key="2">
    <source>
        <dbReference type="ARBA" id="ARBA00007343"/>
    </source>
</evidence>
<evidence type="ECO:0000256" key="6">
    <source>
        <dbReference type="ARBA" id="ARBA00023157"/>
    </source>
</evidence>
<feature type="transmembrane region" description="Helical" evidence="9">
    <location>
        <begin position="299"/>
        <end position="321"/>
    </location>
</feature>
<dbReference type="HOGENOM" id="CLU_002753_3_6_1"/>
<evidence type="ECO:0000256" key="3">
    <source>
        <dbReference type="ARBA" id="ARBA00022692"/>
    </source>
</evidence>